<keyword evidence="2" id="KW-0732">Signal</keyword>
<dbReference type="AlphaFoldDB" id="A0A918W4Z4"/>
<dbReference type="RefSeq" id="WP_189453248.1">
    <property type="nucleotide sequence ID" value="NZ_BMYD01000001.1"/>
</dbReference>
<accession>A0A918W4Z4</accession>
<evidence type="ECO:0000313" key="4">
    <source>
        <dbReference type="Proteomes" id="UP000646426"/>
    </source>
</evidence>
<keyword evidence="1" id="KW-0812">Transmembrane</keyword>
<feature type="transmembrane region" description="Helical" evidence="1">
    <location>
        <begin position="278"/>
        <end position="297"/>
    </location>
</feature>
<feature type="signal peptide" evidence="2">
    <location>
        <begin position="1"/>
        <end position="21"/>
    </location>
</feature>
<feature type="chain" id="PRO_5037203252" evidence="2">
    <location>
        <begin position="22"/>
        <end position="368"/>
    </location>
</feature>
<feature type="transmembrane region" description="Helical" evidence="1">
    <location>
        <begin position="309"/>
        <end position="333"/>
    </location>
</feature>
<sequence>MRMSLRVLTCVLLAASGFANAHTVSMSHVDIAVEGEDAPVRMELDVAVRDLALSIPLDADRDERVTWGELQDAQPAIQRLVEQGVVVSSGGRACTLEPSGLGVRRYEDGVYAHLPYTADCPGGGALQLDYSLMRERDPQHRALVNLRRGGKTSVAIARDEPLVFDVALARRSGWVDYLREGVHHILIGYDHLAFLLSLLLPAALLRERGAWRPVAGWRESIGPVVGIVTAFTVAHSITLTLAALGWVTPSSRWVEAAIAGSVLLAALNNVRPIVTRRLWVVGFMFGLIHGFGFAGALGELGLPTRERLAALVSFNVGVELGQIAVVAAALPLLIAVRDRRWYARWAMPALSIAIAALAGYWLWERLAG</sequence>
<proteinExistence type="predicted"/>
<feature type="transmembrane region" description="Helical" evidence="1">
    <location>
        <begin position="345"/>
        <end position="363"/>
    </location>
</feature>
<name>A0A918W4Z4_9GAMM</name>
<evidence type="ECO:0000256" key="2">
    <source>
        <dbReference type="SAM" id="SignalP"/>
    </source>
</evidence>
<reference evidence="3" key="1">
    <citation type="journal article" date="2014" name="Int. J. Syst. Evol. Microbiol.">
        <title>Complete genome sequence of Corynebacterium casei LMG S-19264T (=DSM 44701T), isolated from a smear-ripened cheese.</title>
        <authorList>
            <consortium name="US DOE Joint Genome Institute (JGI-PGF)"/>
            <person name="Walter F."/>
            <person name="Albersmeier A."/>
            <person name="Kalinowski J."/>
            <person name="Ruckert C."/>
        </authorList>
    </citation>
    <scope>NUCLEOTIDE SEQUENCE</scope>
    <source>
        <strain evidence="3">KCTC 23077</strain>
    </source>
</reference>
<gene>
    <name evidence="3" type="ORF">GCM10007067_06420</name>
</gene>
<keyword evidence="1" id="KW-0472">Membrane</keyword>
<feature type="transmembrane region" description="Helical" evidence="1">
    <location>
        <begin position="186"/>
        <end position="205"/>
    </location>
</feature>
<feature type="transmembrane region" description="Helical" evidence="1">
    <location>
        <begin position="225"/>
        <end position="247"/>
    </location>
</feature>
<keyword evidence="1" id="KW-1133">Transmembrane helix</keyword>
<reference evidence="3" key="2">
    <citation type="submission" date="2020-09" db="EMBL/GenBank/DDBJ databases">
        <authorList>
            <person name="Sun Q."/>
            <person name="Kim S."/>
        </authorList>
    </citation>
    <scope>NUCLEOTIDE SEQUENCE</scope>
    <source>
        <strain evidence="3">KCTC 23077</strain>
    </source>
</reference>
<protein>
    <submittedName>
        <fullName evidence="3">Membrane protein</fullName>
    </submittedName>
</protein>
<dbReference type="InterPro" id="IPR032809">
    <property type="entry name" value="Put_HupE_UreJ"/>
</dbReference>
<evidence type="ECO:0000313" key="3">
    <source>
        <dbReference type="EMBL" id="GHA72614.1"/>
    </source>
</evidence>
<comment type="caution">
    <text evidence="3">The sequence shown here is derived from an EMBL/GenBank/DDBJ whole genome shotgun (WGS) entry which is preliminary data.</text>
</comment>
<dbReference type="Pfam" id="PF13795">
    <property type="entry name" value="HupE_UreJ_2"/>
    <property type="match status" value="1"/>
</dbReference>
<dbReference type="EMBL" id="BMYD01000001">
    <property type="protein sequence ID" value="GHA72614.1"/>
    <property type="molecule type" value="Genomic_DNA"/>
</dbReference>
<organism evidence="3 4">
    <name type="scientific">Cognatilysobacter bugurensis</name>
    <dbReference type="NCBI Taxonomy" id="543356"/>
    <lineage>
        <taxon>Bacteria</taxon>
        <taxon>Pseudomonadati</taxon>
        <taxon>Pseudomonadota</taxon>
        <taxon>Gammaproteobacteria</taxon>
        <taxon>Lysobacterales</taxon>
        <taxon>Lysobacteraceae</taxon>
        <taxon>Cognatilysobacter</taxon>
    </lineage>
</organism>
<keyword evidence="4" id="KW-1185">Reference proteome</keyword>
<evidence type="ECO:0000256" key="1">
    <source>
        <dbReference type="SAM" id="Phobius"/>
    </source>
</evidence>
<dbReference type="Proteomes" id="UP000646426">
    <property type="component" value="Unassembled WGS sequence"/>
</dbReference>